<evidence type="ECO:0000256" key="7">
    <source>
        <dbReference type="ARBA" id="ARBA00023200"/>
    </source>
</evidence>
<sequence>MLTTKPGIYAYAPMPTQDEVGNPPPVGVTLRLVHWRPRGKWGGEETENPVGRVGNTPGVVLKRQGPYYGSRRCIRDLPVRRTSGLPVSGSAPTACGTHEDESACFIGVPSVALQFLLSVFPHTHAHIHRRGPLGRVTSPPAMELSYATTMHYRDVVFYVTTDRNRAYFVCGGCVYSVGRPCASQPGEIAKFGLVVRGTGPDDRVVANYVRSELRQRGLQDVRPIGEDEVFLDSVCLLNPNVSSELDVINTNDVEVLDECLAEYCTSLRTSPGVLISGLRVRAQDRIIELFEHPTIVNVSSHFVYTPSPYVFALAQAHLPRLPSSLEALVSGLFDGIPAPRQPLDAHNPRTDVVITGRRAPRPIAGSGAGSGGAGAKRATVSEFVQVKHIDRVGPAGVSPAPPPNNTDSSSLVPGAQDSAPPGPTLRELWWVFYAADRALEEPRADSGLTREEVRAVRGFREQAWKLFGSAGAPRAFIGAALGLSPLQKLAVYYYIIHRERRLSPFPALVRLVGRYTQRHGLYVPRPDDPVLADAINGLFRDALAAGTTAEQLLMFDLLPPKDVPVGSDVQADSTALLRFIESQRLAVPGGVISPEHVAYLGAFLSVLYAGRGRMSAATHTARLTGVTSLVLAVGDVDRLSAFDRGAAGAASRTRAAGYLDVLLTVRLARSQHGQSV</sequence>
<dbReference type="EMBL" id="MH160387">
    <property type="protein sequence ID" value="AWO71750.1"/>
    <property type="molecule type" value="Genomic_DNA"/>
</dbReference>
<dbReference type="InterPro" id="IPR004936">
    <property type="entry name" value="Herpes_UL21"/>
</dbReference>
<evidence type="ECO:0000313" key="9">
    <source>
        <dbReference type="EMBL" id="AWO71750.1"/>
    </source>
</evidence>
<evidence type="ECO:0000256" key="3">
    <source>
        <dbReference type="ARBA" id="ARBA00004535"/>
    </source>
</evidence>
<dbReference type="GO" id="GO:0030430">
    <property type="term" value="C:host cell cytoplasm"/>
    <property type="evidence" value="ECO:0007669"/>
    <property type="project" value="UniProtKB-SubCell"/>
</dbReference>
<name>A0A2U9AB54_HHV1</name>
<evidence type="ECO:0000256" key="1">
    <source>
        <dbReference type="ARBA" id="ARBA00004147"/>
    </source>
</evidence>
<comment type="subcellular location">
    <subcellularLocation>
        <location evidence="2">Host cytoplasm</location>
    </subcellularLocation>
    <subcellularLocation>
        <location evidence="1">Host nucleus</location>
    </subcellularLocation>
    <subcellularLocation>
        <location evidence="3">Virion tegument</location>
    </subcellularLocation>
</comment>
<dbReference type="Pfam" id="PF03252">
    <property type="entry name" value="Herpes_UL21"/>
    <property type="match status" value="1"/>
</dbReference>
<evidence type="ECO:0000256" key="5">
    <source>
        <dbReference type="ARBA" id="ARBA00022580"/>
    </source>
</evidence>
<keyword evidence="6" id="KW-0946">Virion</keyword>
<dbReference type="GO" id="GO:0019033">
    <property type="term" value="C:viral tegument"/>
    <property type="evidence" value="ECO:0007669"/>
    <property type="project" value="UniProtKB-SubCell"/>
</dbReference>
<dbReference type="GO" id="GO:0042025">
    <property type="term" value="C:host cell nucleus"/>
    <property type="evidence" value="ECO:0007669"/>
    <property type="project" value="UniProtKB-SubCell"/>
</dbReference>
<reference evidence="9" key="1">
    <citation type="journal article" date="2018" name="J. ISSAAS">
        <title>Ultrasensitive capture of human herpes simplex virus genomes directly from clinical samples reveals extraordinarily limited evolution in cell culture.</title>
        <authorList>
            <person name="Greninger A.L."/>
            <person name="Roychoudhury P."/>
            <person name="Xie H."/>
            <person name="Casto A."/>
            <person name="Cent A."/>
            <person name="Pepper G."/>
            <person name="Koelle D.M."/>
            <person name="Huang M.-L."/>
            <person name="Wald A."/>
            <person name="Johnston C."/>
            <person name="Jerome K.R."/>
        </authorList>
    </citation>
    <scope>NUCLEOTIDE SEQUENCE</scope>
    <source>
        <strain evidence="9">HSV1-CULTURE-I7</strain>
    </source>
</reference>
<organism evidence="9">
    <name type="scientific">Human herpesvirus 1</name>
    <name type="common">HHV-1</name>
    <name type="synonym">Human herpes simplex virus 1</name>
    <dbReference type="NCBI Taxonomy" id="10298"/>
    <lineage>
        <taxon>Viruses</taxon>
        <taxon>Duplodnaviria</taxon>
        <taxon>Heunggongvirae</taxon>
        <taxon>Peploviricota</taxon>
        <taxon>Herviviricetes</taxon>
        <taxon>Herpesvirales</taxon>
        <taxon>Orthoherpesviridae</taxon>
        <taxon>Alphaherpesvirinae</taxon>
        <taxon>Simplexvirus</taxon>
        <taxon>Simplexvirus humanalpha1</taxon>
    </lineage>
</organism>
<proteinExistence type="predicted"/>
<accession>A0A2U9AB54</accession>
<keyword evidence="5" id="KW-0920">Virion tegument</keyword>
<keyword evidence="7" id="KW-1035">Host cytoplasm</keyword>
<evidence type="ECO:0000256" key="8">
    <source>
        <dbReference type="SAM" id="MobiDB-lite"/>
    </source>
</evidence>
<evidence type="ECO:0000256" key="6">
    <source>
        <dbReference type="ARBA" id="ARBA00022844"/>
    </source>
</evidence>
<keyword evidence="4" id="KW-1048">Host nucleus</keyword>
<evidence type="ECO:0000256" key="4">
    <source>
        <dbReference type="ARBA" id="ARBA00022562"/>
    </source>
</evidence>
<protein>
    <submittedName>
        <fullName evidence="9">UL21</fullName>
    </submittedName>
</protein>
<feature type="region of interest" description="Disordered" evidence="8">
    <location>
        <begin position="392"/>
        <end position="420"/>
    </location>
</feature>
<organismHost>
    <name type="scientific">Homo sapiens</name>
    <name type="common">Human</name>
    <dbReference type="NCBI Taxonomy" id="9606"/>
</organismHost>
<evidence type="ECO:0000256" key="2">
    <source>
        <dbReference type="ARBA" id="ARBA00004192"/>
    </source>
</evidence>